<proteinExistence type="predicted"/>
<comment type="caution">
    <text evidence="1">The sequence shown here is derived from an EMBL/GenBank/DDBJ whole genome shotgun (WGS) entry which is preliminary data.</text>
</comment>
<sequence length="79" mass="9311">MDLSKKIEILFERYLENKCTPDELELFYECFDAAKNETTIKQLILAEIASPQFLNSDSVTPETKRKLEKILKKMIKDIR</sequence>
<name>A0A3M9N8W5_9BACT</name>
<gene>
    <name evidence="1" type="ORF">EFY79_17710</name>
</gene>
<dbReference type="EMBL" id="RJJR01000016">
    <property type="protein sequence ID" value="RNI33825.1"/>
    <property type="molecule type" value="Genomic_DNA"/>
</dbReference>
<evidence type="ECO:0000313" key="1">
    <source>
        <dbReference type="EMBL" id="RNI33825.1"/>
    </source>
</evidence>
<reference evidence="1 2" key="1">
    <citation type="submission" date="2018-11" db="EMBL/GenBank/DDBJ databases">
        <title>Draft genome sequence of Ferruginibacter sp. BO-59.</title>
        <authorList>
            <person name="Im W.T."/>
        </authorList>
    </citation>
    <scope>NUCLEOTIDE SEQUENCE [LARGE SCALE GENOMIC DNA]</scope>
    <source>
        <strain evidence="1 2">BO-59</strain>
    </source>
</reference>
<dbReference type="AlphaFoldDB" id="A0A3M9N8W5"/>
<organism evidence="1 2">
    <name type="scientific">Hanamia caeni</name>
    <dbReference type="NCBI Taxonomy" id="2294116"/>
    <lineage>
        <taxon>Bacteria</taxon>
        <taxon>Pseudomonadati</taxon>
        <taxon>Bacteroidota</taxon>
        <taxon>Chitinophagia</taxon>
        <taxon>Chitinophagales</taxon>
        <taxon>Chitinophagaceae</taxon>
        <taxon>Hanamia</taxon>
    </lineage>
</organism>
<accession>A0A3M9N8W5</accession>
<dbReference type="Proteomes" id="UP000267223">
    <property type="component" value="Unassembled WGS sequence"/>
</dbReference>
<dbReference type="RefSeq" id="WP_123122082.1">
    <property type="nucleotide sequence ID" value="NZ_RJJR01000016.1"/>
</dbReference>
<evidence type="ECO:0000313" key="2">
    <source>
        <dbReference type="Proteomes" id="UP000267223"/>
    </source>
</evidence>
<protein>
    <submittedName>
        <fullName evidence="1">Uncharacterized protein</fullName>
    </submittedName>
</protein>
<keyword evidence="2" id="KW-1185">Reference proteome</keyword>